<dbReference type="RefSeq" id="WP_085681419.1">
    <property type="nucleotide sequence ID" value="NZ_CP020931.1"/>
</dbReference>
<organism evidence="1 2">
    <name type="scientific">Marinobacter salarius</name>
    <dbReference type="NCBI Taxonomy" id="1420917"/>
    <lineage>
        <taxon>Bacteria</taxon>
        <taxon>Pseudomonadati</taxon>
        <taxon>Pseudomonadota</taxon>
        <taxon>Gammaproteobacteria</taxon>
        <taxon>Pseudomonadales</taxon>
        <taxon>Marinobacteraceae</taxon>
        <taxon>Marinobacter</taxon>
    </lineage>
</organism>
<dbReference type="AlphaFoldDB" id="A0A1W6KCP2"/>
<sequence>MNSPKPYEAIPVLLETYFEGLHKADSAMLSGVFHPHAQYVSATPEDYRVLSFDEYRQVLDQRVPPASNGETRNERIISIETGGPTLAFARVEMTMMGRDYTDFLTLIYDQGRWAIMAKIFHYEMTSQGD</sequence>
<dbReference type="SUPFAM" id="SSF54427">
    <property type="entry name" value="NTF2-like"/>
    <property type="match status" value="1"/>
</dbReference>
<protein>
    <submittedName>
        <fullName evidence="1">Putative lumazine-binding protein</fullName>
    </submittedName>
</protein>
<dbReference type="Proteomes" id="UP000193100">
    <property type="component" value="Chromosome"/>
</dbReference>
<accession>A0A1W6KCP2</accession>
<dbReference type="Pfam" id="PF12893">
    <property type="entry name" value="Lumazine_bd_2"/>
    <property type="match status" value="1"/>
</dbReference>
<evidence type="ECO:0000313" key="1">
    <source>
        <dbReference type="EMBL" id="ARM85069.1"/>
    </source>
</evidence>
<proteinExistence type="predicted"/>
<gene>
    <name evidence="1" type="ORF">MARSALSMR5_03024</name>
</gene>
<dbReference type="STRING" id="1420917.AU15_17610"/>
<dbReference type="EMBL" id="CP020931">
    <property type="protein sequence ID" value="ARM85069.1"/>
    <property type="molecule type" value="Genomic_DNA"/>
</dbReference>
<reference evidence="1 2" key="1">
    <citation type="submission" date="2017-04" db="EMBL/GenBank/DDBJ databases">
        <title>Genome Sequence of Marinobacter salarius strain SMR5 Isolated from a culture of the Diatom Skeletonema marinoi.</title>
        <authorList>
            <person name="Topel M."/>
            <person name="Pinder M.I.M."/>
            <person name="Johansson O.N."/>
            <person name="Kourtchenko O."/>
            <person name="Godhe A."/>
            <person name="Clarke A.K."/>
        </authorList>
    </citation>
    <scope>NUCLEOTIDE SEQUENCE [LARGE SCALE GENOMIC DNA]</scope>
    <source>
        <strain evidence="1 2">SMR5</strain>
    </source>
</reference>
<name>A0A1W6KCP2_9GAMM</name>
<dbReference type="InterPro" id="IPR039437">
    <property type="entry name" value="FrzH/put_lumazine-bd"/>
</dbReference>
<dbReference type="GeneID" id="77256951"/>
<dbReference type="InterPro" id="IPR032710">
    <property type="entry name" value="NTF2-like_dom_sf"/>
</dbReference>
<dbReference type="Gene3D" id="3.10.450.50">
    <property type="match status" value="1"/>
</dbReference>
<evidence type="ECO:0000313" key="2">
    <source>
        <dbReference type="Proteomes" id="UP000193100"/>
    </source>
</evidence>